<gene>
    <name evidence="3" type="ORF">ACFPN2_24020</name>
</gene>
<dbReference type="SUPFAM" id="SSF160443">
    <property type="entry name" value="SMR domain-like"/>
    <property type="match status" value="1"/>
</dbReference>
<dbReference type="SMART" id="SM00463">
    <property type="entry name" value="SMR"/>
    <property type="match status" value="1"/>
</dbReference>
<dbReference type="PROSITE" id="PS50828">
    <property type="entry name" value="SMR"/>
    <property type="match status" value="1"/>
</dbReference>
<evidence type="ECO:0000313" key="4">
    <source>
        <dbReference type="Proteomes" id="UP001595904"/>
    </source>
</evidence>
<dbReference type="RefSeq" id="WP_380601321.1">
    <property type="nucleotide sequence ID" value="NZ_JBHSDU010000014.1"/>
</dbReference>
<accession>A0ABV8SYF4</accession>
<dbReference type="EMBL" id="JBHSDU010000014">
    <property type="protein sequence ID" value="MFC4312170.1"/>
    <property type="molecule type" value="Genomic_DNA"/>
</dbReference>
<dbReference type="Proteomes" id="UP001595904">
    <property type="component" value="Unassembled WGS sequence"/>
</dbReference>
<dbReference type="InterPro" id="IPR036063">
    <property type="entry name" value="Smr_dom_sf"/>
</dbReference>
<feature type="region of interest" description="Disordered" evidence="1">
    <location>
        <begin position="1"/>
        <end position="40"/>
    </location>
</feature>
<feature type="domain" description="Smr" evidence="2">
    <location>
        <begin position="95"/>
        <end position="176"/>
    </location>
</feature>
<dbReference type="InterPro" id="IPR002625">
    <property type="entry name" value="Smr_dom"/>
</dbReference>
<dbReference type="Pfam" id="PF01713">
    <property type="entry name" value="Smr"/>
    <property type="match status" value="1"/>
</dbReference>
<comment type="caution">
    <text evidence="3">The sequence shown here is derived from an EMBL/GenBank/DDBJ whole genome shotgun (WGS) entry which is preliminary data.</text>
</comment>
<keyword evidence="4" id="KW-1185">Reference proteome</keyword>
<sequence>MNDDRDEDNLSFREAMRDVRRLRNVDKRPPSAPKPPPRARFTRADQQEVLKESLLPPSDEAMLATGDELSFRRPHIPEGVLLKLRRGHYTVDAELDLHGMTGAEAKAAMREFLTAAINRRASCVRIIHGKGRGSGPRGPVLKNVVNQWLQRIDNIQAFGSARHVDGGSGAVYVLLRTK</sequence>
<dbReference type="Gene3D" id="3.30.1370.110">
    <property type="match status" value="1"/>
</dbReference>
<name>A0ABV8SYF4_9GAMM</name>
<reference evidence="4" key="1">
    <citation type="journal article" date="2019" name="Int. J. Syst. Evol. Microbiol.">
        <title>The Global Catalogue of Microorganisms (GCM) 10K type strain sequencing project: providing services to taxonomists for standard genome sequencing and annotation.</title>
        <authorList>
            <consortium name="The Broad Institute Genomics Platform"/>
            <consortium name="The Broad Institute Genome Sequencing Center for Infectious Disease"/>
            <person name="Wu L."/>
            <person name="Ma J."/>
        </authorList>
    </citation>
    <scope>NUCLEOTIDE SEQUENCE [LARGE SCALE GENOMIC DNA]</scope>
    <source>
        <strain evidence="4">CGMCC 1.10759</strain>
    </source>
</reference>
<dbReference type="PANTHER" id="PTHR35562">
    <property type="entry name" value="DNA ENDONUCLEASE SMRA-RELATED"/>
    <property type="match status" value="1"/>
</dbReference>
<organism evidence="3 4">
    <name type="scientific">Steroidobacter flavus</name>
    <dbReference type="NCBI Taxonomy" id="1842136"/>
    <lineage>
        <taxon>Bacteria</taxon>
        <taxon>Pseudomonadati</taxon>
        <taxon>Pseudomonadota</taxon>
        <taxon>Gammaproteobacteria</taxon>
        <taxon>Steroidobacterales</taxon>
        <taxon>Steroidobacteraceae</taxon>
        <taxon>Steroidobacter</taxon>
    </lineage>
</organism>
<proteinExistence type="predicted"/>
<dbReference type="PANTHER" id="PTHR35562:SF2">
    <property type="entry name" value="DNA ENDONUCLEASE SMRA-RELATED"/>
    <property type="match status" value="1"/>
</dbReference>
<evidence type="ECO:0000259" key="2">
    <source>
        <dbReference type="PROSITE" id="PS50828"/>
    </source>
</evidence>
<feature type="compositionally biased region" description="Basic and acidic residues" evidence="1">
    <location>
        <begin position="8"/>
        <end position="29"/>
    </location>
</feature>
<protein>
    <submittedName>
        <fullName evidence="3">Smr/MutS family protein</fullName>
    </submittedName>
</protein>
<evidence type="ECO:0000256" key="1">
    <source>
        <dbReference type="SAM" id="MobiDB-lite"/>
    </source>
</evidence>
<evidence type="ECO:0000313" key="3">
    <source>
        <dbReference type="EMBL" id="MFC4312170.1"/>
    </source>
</evidence>